<dbReference type="Proteomes" id="UP000278983">
    <property type="component" value="Unassembled WGS sequence"/>
</dbReference>
<keyword evidence="3" id="KW-1185">Reference proteome</keyword>
<protein>
    <submittedName>
        <fullName evidence="2">Type IX secretion system membrane protein PorP/SprF</fullName>
    </submittedName>
</protein>
<gene>
    <name evidence="2" type="ORF">EHV08_06035</name>
</gene>
<feature type="signal peptide" evidence="1">
    <location>
        <begin position="1"/>
        <end position="27"/>
    </location>
</feature>
<comment type="caution">
    <text evidence="2">The sequence shown here is derived from an EMBL/GenBank/DDBJ whole genome shotgun (WGS) entry which is preliminary data.</text>
</comment>
<reference evidence="2 3" key="1">
    <citation type="submission" date="2018-12" db="EMBL/GenBank/DDBJ databases">
        <title>Genome sequencing of Prevotella sp. KCOM 3155 (= JS262).</title>
        <authorList>
            <person name="Kook J.-K."/>
            <person name="Park S.-N."/>
            <person name="Lim Y.K."/>
        </authorList>
    </citation>
    <scope>NUCLEOTIDE SEQUENCE [LARGE SCALE GENOMIC DNA]</scope>
    <source>
        <strain evidence="2 3">KCOM 3155</strain>
    </source>
</reference>
<dbReference type="NCBIfam" id="TIGR03519">
    <property type="entry name" value="T9SS_PorP_fam"/>
    <property type="match status" value="1"/>
</dbReference>
<dbReference type="RefSeq" id="WP_126679435.1">
    <property type="nucleotide sequence ID" value="NZ_RYYU01000001.1"/>
</dbReference>
<evidence type="ECO:0000256" key="1">
    <source>
        <dbReference type="SAM" id="SignalP"/>
    </source>
</evidence>
<dbReference type="InterPro" id="IPR019861">
    <property type="entry name" value="PorP/SprF_Bacteroidetes"/>
</dbReference>
<dbReference type="EMBL" id="RYYU01000001">
    <property type="protein sequence ID" value="RUL60347.1"/>
    <property type="molecule type" value="Genomic_DNA"/>
</dbReference>
<evidence type="ECO:0000313" key="3">
    <source>
        <dbReference type="Proteomes" id="UP000278983"/>
    </source>
</evidence>
<dbReference type="AlphaFoldDB" id="A0A3S0PC48"/>
<proteinExistence type="predicted"/>
<keyword evidence="1" id="KW-0732">Signal</keyword>
<dbReference type="OrthoDB" id="1320396at2"/>
<evidence type="ECO:0000313" key="2">
    <source>
        <dbReference type="EMBL" id="RUL60347.1"/>
    </source>
</evidence>
<accession>A0A3S0PC48</accession>
<sequence>MLRYNSVFKRSRIILFLFVMVAQSAMAQYDVAFSHYFDMEPYFNPAAIGKQDKVNIVGAYSMQFVGFENNPKTMYASADAPFSFMNSFHGAGVQLLNDKIGVFTHQRMSVQYALKRPLFGGVMSVGVQAGLILEGFDGSKIDVGDPSDPAFTGSDLKGNSVDLGAGIYYTHGTWYSGVSLQHATAPLIELGERNELKIDRTYYLTGGYNIRLRNPFLTIPMSTIVRYDGTGYRADVTARLLYQNEKKRLYGGVGYSPKNSVTAFVGGSFHGFNLGYSYEVYTSKISPANGSHELFVGYQMDLNFRKKGRNLHKSVRYL</sequence>
<name>A0A3S0PC48_9BACT</name>
<dbReference type="Pfam" id="PF11751">
    <property type="entry name" value="PorP_SprF"/>
    <property type="match status" value="1"/>
</dbReference>
<organism evidence="2 3">
    <name type="scientific">Prevotella koreensis</name>
    <dbReference type="NCBI Taxonomy" id="2490854"/>
    <lineage>
        <taxon>Bacteria</taxon>
        <taxon>Pseudomonadati</taxon>
        <taxon>Bacteroidota</taxon>
        <taxon>Bacteroidia</taxon>
        <taxon>Bacteroidales</taxon>
        <taxon>Prevotellaceae</taxon>
        <taxon>Prevotella</taxon>
    </lineage>
</organism>
<feature type="chain" id="PRO_5018533858" evidence="1">
    <location>
        <begin position="28"/>
        <end position="318"/>
    </location>
</feature>